<dbReference type="AlphaFoldDB" id="A0A3M7PHZ3"/>
<organism evidence="1 2">
    <name type="scientific">Brachionus plicatilis</name>
    <name type="common">Marine rotifer</name>
    <name type="synonym">Brachionus muelleri</name>
    <dbReference type="NCBI Taxonomy" id="10195"/>
    <lineage>
        <taxon>Eukaryota</taxon>
        <taxon>Metazoa</taxon>
        <taxon>Spiralia</taxon>
        <taxon>Gnathifera</taxon>
        <taxon>Rotifera</taxon>
        <taxon>Eurotatoria</taxon>
        <taxon>Monogononta</taxon>
        <taxon>Pseudotrocha</taxon>
        <taxon>Ploima</taxon>
        <taxon>Brachionidae</taxon>
        <taxon>Brachionus</taxon>
    </lineage>
</organism>
<sequence>MEPVYQPYIYLKKFGYWDMNKTLKFKNDELKKQVLNFNLDSNDFTVELNNQITAHHNHIHPVNILHSTAGIDQIYRSLNLV</sequence>
<dbReference type="EMBL" id="REGN01010620">
    <property type="protein sequence ID" value="RMZ98689.1"/>
    <property type="molecule type" value="Genomic_DNA"/>
</dbReference>
<evidence type="ECO:0000313" key="2">
    <source>
        <dbReference type="Proteomes" id="UP000276133"/>
    </source>
</evidence>
<accession>A0A3M7PHZ3</accession>
<reference evidence="1 2" key="1">
    <citation type="journal article" date="2018" name="Sci. Rep.">
        <title>Genomic signatures of local adaptation to the degree of environmental predictability in rotifers.</title>
        <authorList>
            <person name="Franch-Gras L."/>
            <person name="Hahn C."/>
            <person name="Garcia-Roger E.M."/>
            <person name="Carmona M.J."/>
            <person name="Serra M."/>
            <person name="Gomez A."/>
        </authorList>
    </citation>
    <scope>NUCLEOTIDE SEQUENCE [LARGE SCALE GENOMIC DNA]</scope>
    <source>
        <strain evidence="1">HYR1</strain>
    </source>
</reference>
<dbReference type="Proteomes" id="UP000276133">
    <property type="component" value="Unassembled WGS sequence"/>
</dbReference>
<comment type="caution">
    <text evidence="1">The sequence shown here is derived from an EMBL/GenBank/DDBJ whole genome shotgun (WGS) entry which is preliminary data.</text>
</comment>
<name>A0A3M7PHZ3_BRAPC</name>
<keyword evidence="2" id="KW-1185">Reference proteome</keyword>
<protein>
    <submittedName>
        <fullName evidence="1">Uncharacterized protein</fullName>
    </submittedName>
</protein>
<gene>
    <name evidence="1" type="ORF">BpHYR1_025574</name>
</gene>
<proteinExistence type="predicted"/>
<evidence type="ECO:0000313" key="1">
    <source>
        <dbReference type="EMBL" id="RMZ98689.1"/>
    </source>
</evidence>